<reference evidence="1" key="2">
    <citation type="submission" date="2021-04" db="EMBL/GenBank/DDBJ databases">
        <authorList>
            <person name="Zhang T."/>
            <person name="Zhang Y."/>
            <person name="Lu D."/>
            <person name="Zuo D."/>
            <person name="Du Z."/>
        </authorList>
    </citation>
    <scope>NUCLEOTIDE SEQUENCE</scope>
    <source>
        <strain evidence="1">JR1</strain>
    </source>
</reference>
<dbReference type="RefSeq" id="WP_212190869.1">
    <property type="nucleotide sequence ID" value="NZ_JAGTAR010000015.1"/>
</dbReference>
<dbReference type="EMBL" id="JAGTAR010000015">
    <property type="protein sequence ID" value="MBR8536130.1"/>
    <property type="molecule type" value="Genomic_DNA"/>
</dbReference>
<sequence length="155" mass="17504">MRITLLILIAGFGFACNNIKQNSTTFPEQYVGTWQLISSDYHSKDSVTSNMVDGQEMIKIITPTHFAFFLHDLQQGKDSSTVAYMSGGGTMDFSNGEYVENLDFCTARTWEGHSFKFKLELKGDTLIQQGVEELEELGLGDENLLLIEKYVRVKE</sequence>
<evidence type="ECO:0000313" key="2">
    <source>
        <dbReference type="Proteomes" id="UP000679220"/>
    </source>
</evidence>
<proteinExistence type="predicted"/>
<organism evidence="1 2">
    <name type="scientific">Carboxylicivirga sediminis</name>
    <dbReference type="NCBI Taxonomy" id="2006564"/>
    <lineage>
        <taxon>Bacteria</taxon>
        <taxon>Pseudomonadati</taxon>
        <taxon>Bacteroidota</taxon>
        <taxon>Bacteroidia</taxon>
        <taxon>Marinilabiliales</taxon>
        <taxon>Marinilabiliaceae</taxon>
        <taxon>Carboxylicivirga</taxon>
    </lineage>
</organism>
<gene>
    <name evidence="1" type="ORF">KDU71_11225</name>
</gene>
<accession>A0A941IXK0</accession>
<evidence type="ECO:0000313" key="1">
    <source>
        <dbReference type="EMBL" id="MBR8536130.1"/>
    </source>
</evidence>
<comment type="caution">
    <text evidence="1">The sequence shown here is derived from an EMBL/GenBank/DDBJ whole genome shotgun (WGS) entry which is preliminary data.</text>
</comment>
<dbReference type="PROSITE" id="PS51257">
    <property type="entry name" value="PROKAR_LIPOPROTEIN"/>
    <property type="match status" value="1"/>
</dbReference>
<reference evidence="1" key="1">
    <citation type="journal article" date="2018" name="Int. J. Syst. Evol. Microbiol.">
        <title>Carboxylicivirga sediminis sp. nov., isolated from coastal sediment.</title>
        <authorList>
            <person name="Wang F.Q."/>
            <person name="Ren L.H."/>
            <person name="Zou R.J."/>
            <person name="Sun Y.Z."/>
            <person name="Liu X.J."/>
            <person name="Jiang F."/>
            <person name="Liu L.J."/>
        </authorList>
    </citation>
    <scope>NUCLEOTIDE SEQUENCE</scope>
    <source>
        <strain evidence="1">JR1</strain>
    </source>
</reference>
<name>A0A941IXK0_9BACT</name>
<protein>
    <recommendedName>
        <fullName evidence="3">Lipocalin-like domain-containing protein</fullName>
    </recommendedName>
</protein>
<dbReference type="AlphaFoldDB" id="A0A941IXK0"/>
<evidence type="ECO:0008006" key="3">
    <source>
        <dbReference type="Google" id="ProtNLM"/>
    </source>
</evidence>
<keyword evidence="2" id="KW-1185">Reference proteome</keyword>
<dbReference type="Proteomes" id="UP000679220">
    <property type="component" value="Unassembled WGS sequence"/>
</dbReference>